<name>A0AAD9XYC8_COLKA</name>
<gene>
    <name evidence="3" type="ORF">CKAH01_02394</name>
</gene>
<evidence type="ECO:0000256" key="2">
    <source>
        <dbReference type="SAM" id="Phobius"/>
    </source>
</evidence>
<keyword evidence="2" id="KW-1133">Transmembrane helix</keyword>
<feature type="transmembrane region" description="Helical" evidence="2">
    <location>
        <begin position="65"/>
        <end position="86"/>
    </location>
</feature>
<sequence length="132" mass="14347">MGLGGGAVPLTLAMLLSHLGWRLRCRHVGRAFGAIYTLQCVVRLVLGPVLYTLRKPGRPAMAQLFSQLIVLLAVHAAFCATLSWRLKNPASTAQSRERDIELEEMRREAAPHVAPSVPPPAYSPLAGQNGRI</sequence>
<keyword evidence="2" id="KW-0472">Membrane</keyword>
<keyword evidence="4" id="KW-1185">Reference proteome</keyword>
<accession>A0AAD9XYC8</accession>
<dbReference type="EMBL" id="VYYT01000665">
    <property type="protein sequence ID" value="KAK2730566.1"/>
    <property type="molecule type" value="Genomic_DNA"/>
</dbReference>
<evidence type="ECO:0000313" key="4">
    <source>
        <dbReference type="Proteomes" id="UP001281614"/>
    </source>
</evidence>
<feature type="transmembrane region" description="Helical" evidence="2">
    <location>
        <begin position="35"/>
        <end position="53"/>
    </location>
</feature>
<proteinExistence type="predicted"/>
<feature type="region of interest" description="Disordered" evidence="1">
    <location>
        <begin position="105"/>
        <end position="132"/>
    </location>
</feature>
<protein>
    <submittedName>
        <fullName evidence="3">Uncharacterized protein</fullName>
    </submittedName>
</protein>
<comment type="caution">
    <text evidence="3">The sequence shown here is derived from an EMBL/GenBank/DDBJ whole genome shotgun (WGS) entry which is preliminary data.</text>
</comment>
<dbReference type="AlphaFoldDB" id="A0AAD9XYC8"/>
<organism evidence="3 4">
    <name type="scientific">Colletotrichum kahawae</name>
    <name type="common">Coffee berry disease fungus</name>
    <dbReference type="NCBI Taxonomy" id="34407"/>
    <lineage>
        <taxon>Eukaryota</taxon>
        <taxon>Fungi</taxon>
        <taxon>Dikarya</taxon>
        <taxon>Ascomycota</taxon>
        <taxon>Pezizomycotina</taxon>
        <taxon>Sordariomycetes</taxon>
        <taxon>Hypocreomycetidae</taxon>
        <taxon>Glomerellales</taxon>
        <taxon>Glomerellaceae</taxon>
        <taxon>Colletotrichum</taxon>
        <taxon>Colletotrichum gloeosporioides species complex</taxon>
    </lineage>
</organism>
<keyword evidence="2" id="KW-0812">Transmembrane</keyword>
<reference evidence="3" key="1">
    <citation type="submission" date="2023-02" db="EMBL/GenBank/DDBJ databases">
        <title>Colletotrichum kahawae CIFC_Que2 genome sequencing and assembly.</title>
        <authorList>
            <person name="Baroncelli R."/>
        </authorList>
    </citation>
    <scope>NUCLEOTIDE SEQUENCE</scope>
    <source>
        <strain evidence="3">CIFC_Que2</strain>
    </source>
</reference>
<evidence type="ECO:0000256" key="1">
    <source>
        <dbReference type="SAM" id="MobiDB-lite"/>
    </source>
</evidence>
<dbReference type="Proteomes" id="UP001281614">
    <property type="component" value="Unassembled WGS sequence"/>
</dbReference>
<evidence type="ECO:0000313" key="3">
    <source>
        <dbReference type="EMBL" id="KAK2730566.1"/>
    </source>
</evidence>
<feature type="transmembrane region" description="Helical" evidence="2">
    <location>
        <begin position="6"/>
        <end position="23"/>
    </location>
</feature>